<reference evidence="7" key="2">
    <citation type="submission" date="2025-09" db="UniProtKB">
        <authorList>
            <consortium name="Ensembl"/>
        </authorList>
    </citation>
    <scope>IDENTIFICATION</scope>
</reference>
<evidence type="ECO:0000313" key="7">
    <source>
        <dbReference type="Ensembl" id="ENSPKIP00000031784.1"/>
    </source>
</evidence>
<dbReference type="STRING" id="1676925.ENSPKIP00000031784"/>
<name>A0A3B3SM04_9TELE</name>
<evidence type="ECO:0000313" key="8">
    <source>
        <dbReference type="Proteomes" id="UP000261540"/>
    </source>
</evidence>
<protein>
    <recommendedName>
        <fullName evidence="9">Interferon induced transmembrane protein 3</fullName>
    </recommendedName>
</protein>
<keyword evidence="3 6" id="KW-0812">Transmembrane</keyword>
<feature type="transmembrane region" description="Helical" evidence="6">
    <location>
        <begin position="127"/>
        <end position="149"/>
    </location>
</feature>
<evidence type="ECO:0000256" key="5">
    <source>
        <dbReference type="ARBA" id="ARBA00023136"/>
    </source>
</evidence>
<dbReference type="GeneTree" id="ENSGT00950000182857"/>
<keyword evidence="8" id="KW-1185">Reference proteome</keyword>
<feature type="transmembrane region" description="Helical" evidence="6">
    <location>
        <begin position="82"/>
        <end position="106"/>
    </location>
</feature>
<dbReference type="AlphaFoldDB" id="A0A3B3SM04"/>
<dbReference type="Proteomes" id="UP000261540">
    <property type="component" value="Unplaced"/>
</dbReference>
<proteinExistence type="inferred from homology"/>
<dbReference type="InterPro" id="IPR051517">
    <property type="entry name" value="IFITM_antiviral_protein"/>
</dbReference>
<keyword evidence="4 6" id="KW-1133">Transmembrane helix</keyword>
<evidence type="ECO:0008006" key="9">
    <source>
        <dbReference type="Google" id="ProtNLM"/>
    </source>
</evidence>
<dbReference type="PANTHER" id="PTHR13999:SF31">
    <property type="entry name" value="IFITM1-RELATED"/>
    <property type="match status" value="1"/>
</dbReference>
<comment type="subcellular location">
    <subcellularLocation>
        <location evidence="1">Membrane</location>
    </subcellularLocation>
</comment>
<dbReference type="GO" id="GO:0005886">
    <property type="term" value="C:plasma membrane"/>
    <property type="evidence" value="ECO:0007669"/>
    <property type="project" value="TreeGrafter"/>
</dbReference>
<dbReference type="PANTHER" id="PTHR13999">
    <property type="entry name" value="INTERFERON INDUCIBLE TRANSMEMBRANE PROTEIN"/>
    <property type="match status" value="1"/>
</dbReference>
<keyword evidence="5 6" id="KW-0472">Membrane</keyword>
<dbReference type="InterPro" id="IPR007593">
    <property type="entry name" value="CD225/Dispanin_fam"/>
</dbReference>
<comment type="similarity">
    <text evidence="2">Belongs to the CD225/Dispanin family.</text>
</comment>
<dbReference type="Ensembl" id="ENSPKIT00000012638.1">
    <property type="protein sequence ID" value="ENSPKIP00000031784.1"/>
    <property type="gene ID" value="ENSPKIG00000012134.1"/>
</dbReference>
<sequence length="171" mass="19383">MPARPLPEYQRAGGVLLHREITRTLYFNPRPPLFPSEITTRSDVQHRPDFLQMEGAKYEQSNIAGNQIGLRMSSAPPPRDHILWSLLNFVYCNPFCLGFIALYYSIKARDRKVLGDMEGGLEYGSKAHCLNIASLCILVFFLLVIIVILCVNLTKLAQAYEEAINQIRQNG</sequence>
<evidence type="ECO:0000256" key="1">
    <source>
        <dbReference type="ARBA" id="ARBA00004370"/>
    </source>
</evidence>
<organism evidence="7 8">
    <name type="scientific">Paramormyrops kingsleyae</name>
    <dbReference type="NCBI Taxonomy" id="1676925"/>
    <lineage>
        <taxon>Eukaryota</taxon>
        <taxon>Metazoa</taxon>
        <taxon>Chordata</taxon>
        <taxon>Craniata</taxon>
        <taxon>Vertebrata</taxon>
        <taxon>Euteleostomi</taxon>
        <taxon>Actinopterygii</taxon>
        <taxon>Neopterygii</taxon>
        <taxon>Teleostei</taxon>
        <taxon>Osteoglossocephala</taxon>
        <taxon>Osteoglossomorpha</taxon>
        <taxon>Osteoglossiformes</taxon>
        <taxon>Mormyridae</taxon>
        <taxon>Paramormyrops</taxon>
    </lineage>
</organism>
<accession>A0A3B3SM04</accession>
<evidence type="ECO:0000256" key="6">
    <source>
        <dbReference type="SAM" id="Phobius"/>
    </source>
</evidence>
<evidence type="ECO:0000256" key="2">
    <source>
        <dbReference type="ARBA" id="ARBA00006843"/>
    </source>
</evidence>
<evidence type="ECO:0000256" key="4">
    <source>
        <dbReference type="ARBA" id="ARBA00022989"/>
    </source>
</evidence>
<evidence type="ECO:0000256" key="3">
    <source>
        <dbReference type="ARBA" id="ARBA00022692"/>
    </source>
</evidence>
<reference evidence="7" key="1">
    <citation type="submission" date="2025-08" db="UniProtKB">
        <authorList>
            <consortium name="Ensembl"/>
        </authorList>
    </citation>
    <scope>IDENTIFICATION</scope>
</reference>
<dbReference type="Pfam" id="PF04505">
    <property type="entry name" value="CD225"/>
    <property type="match status" value="1"/>
</dbReference>